<dbReference type="InterPro" id="IPR048341">
    <property type="entry name" value="DUF1285_N"/>
</dbReference>
<keyword evidence="5" id="KW-1185">Reference proteome</keyword>
<organism evidence="4 5">
    <name type="scientific">Alteromonas halophila</name>
    <dbReference type="NCBI Taxonomy" id="516698"/>
    <lineage>
        <taxon>Bacteria</taxon>
        <taxon>Pseudomonadati</taxon>
        <taxon>Pseudomonadota</taxon>
        <taxon>Gammaproteobacteria</taxon>
        <taxon>Alteromonadales</taxon>
        <taxon>Alteromonadaceae</taxon>
        <taxon>Alteromonas/Salinimonas group</taxon>
        <taxon>Alteromonas</taxon>
    </lineage>
</organism>
<accession>A0A918JN35</accession>
<dbReference type="Pfam" id="PF06938">
    <property type="entry name" value="DUF1285_N"/>
    <property type="match status" value="1"/>
</dbReference>
<evidence type="ECO:0000259" key="2">
    <source>
        <dbReference type="Pfam" id="PF06938"/>
    </source>
</evidence>
<reference evidence="4" key="1">
    <citation type="journal article" date="2014" name="Int. J. Syst. Evol. Microbiol.">
        <title>Complete genome sequence of Corynebacterium casei LMG S-19264T (=DSM 44701T), isolated from a smear-ripened cheese.</title>
        <authorList>
            <consortium name="US DOE Joint Genome Institute (JGI-PGF)"/>
            <person name="Walter F."/>
            <person name="Albersmeier A."/>
            <person name="Kalinowski J."/>
            <person name="Ruckert C."/>
        </authorList>
    </citation>
    <scope>NUCLEOTIDE SEQUENCE</scope>
    <source>
        <strain evidence="4">KCTC 22164</strain>
    </source>
</reference>
<gene>
    <name evidence="4" type="ORF">GCM10007391_27260</name>
</gene>
<proteinExistence type="predicted"/>
<dbReference type="InterPro" id="IPR010707">
    <property type="entry name" value="DUF1285"/>
</dbReference>
<dbReference type="PIRSF" id="PIRSF029557">
    <property type="entry name" value="UCP029557"/>
    <property type="match status" value="1"/>
</dbReference>
<dbReference type="InterPro" id="IPR023361">
    <property type="entry name" value="DUF1285_beta_roll_sf"/>
</dbReference>
<dbReference type="InterPro" id="IPR048342">
    <property type="entry name" value="DUF1285_C"/>
</dbReference>
<dbReference type="AlphaFoldDB" id="A0A918JN35"/>
<dbReference type="Proteomes" id="UP000631300">
    <property type="component" value="Unassembled WGS sequence"/>
</dbReference>
<evidence type="ECO:0000313" key="4">
    <source>
        <dbReference type="EMBL" id="GGW91445.1"/>
    </source>
</evidence>
<dbReference type="Pfam" id="PF21028">
    <property type="entry name" value="DUF1285_C"/>
    <property type="match status" value="1"/>
</dbReference>
<feature type="domain" description="DUF1285" evidence="3">
    <location>
        <begin position="88"/>
        <end position="182"/>
    </location>
</feature>
<name>A0A918JN35_9ALTE</name>
<dbReference type="Gene3D" id="2.30.270.10">
    <property type="entry name" value="duf1285 protein"/>
    <property type="match status" value="1"/>
</dbReference>
<evidence type="ECO:0008006" key="6">
    <source>
        <dbReference type="Google" id="ProtNLM"/>
    </source>
</evidence>
<reference evidence="4" key="2">
    <citation type="submission" date="2020-09" db="EMBL/GenBank/DDBJ databases">
        <authorList>
            <person name="Sun Q."/>
            <person name="Kim S."/>
        </authorList>
    </citation>
    <scope>NUCLEOTIDE SEQUENCE</scope>
    <source>
        <strain evidence="4">KCTC 22164</strain>
    </source>
</reference>
<dbReference type="EMBL" id="BMXP01000007">
    <property type="protein sequence ID" value="GGW91445.1"/>
    <property type="molecule type" value="Genomic_DNA"/>
</dbReference>
<evidence type="ECO:0000259" key="3">
    <source>
        <dbReference type="Pfam" id="PF21028"/>
    </source>
</evidence>
<dbReference type="Gene3D" id="3.10.540.10">
    <property type="entry name" value="duf1285 like domain"/>
    <property type="match status" value="1"/>
</dbReference>
<evidence type="ECO:0000256" key="1">
    <source>
        <dbReference type="SAM" id="MobiDB-lite"/>
    </source>
</evidence>
<sequence>MDLNKLQQQLAGETTDAESGPPVDKWDPEFCGDMNMQIQLDGRWFYEGTPIGRRALVKLFASVLKKEGDNYYLVTPVEKLGISVADVPFVITNWRYEGDVLVLTTQTDEDVHLTQPSQIALRQPPVALADENATAIPYIKIRRNLWGRLHHNVYYQLIEQATQISEAGETALVIGSNGHDFVIGRLPSS</sequence>
<feature type="region of interest" description="Disordered" evidence="1">
    <location>
        <begin position="1"/>
        <end position="26"/>
    </location>
</feature>
<evidence type="ECO:0000313" key="5">
    <source>
        <dbReference type="Proteomes" id="UP000631300"/>
    </source>
</evidence>
<comment type="caution">
    <text evidence="4">The sequence shown here is derived from an EMBL/GenBank/DDBJ whole genome shotgun (WGS) entry which is preliminary data.</text>
</comment>
<feature type="compositionally biased region" description="Polar residues" evidence="1">
    <location>
        <begin position="1"/>
        <end position="12"/>
    </location>
</feature>
<protein>
    <recommendedName>
        <fullName evidence="6">DUF1285 domain-containing protein</fullName>
    </recommendedName>
</protein>
<dbReference type="RefSeq" id="WP_189407343.1">
    <property type="nucleotide sequence ID" value="NZ_BMXP01000007.1"/>
</dbReference>
<feature type="domain" description="DUF1285" evidence="2">
    <location>
        <begin position="21"/>
        <end position="87"/>
    </location>
</feature>